<evidence type="ECO:0000313" key="3">
    <source>
        <dbReference type="Proteomes" id="UP001229952"/>
    </source>
</evidence>
<name>A0ABY9ICQ8_9ACTN</name>
<evidence type="ECO:0008006" key="4">
    <source>
        <dbReference type="Google" id="ProtNLM"/>
    </source>
</evidence>
<evidence type="ECO:0000313" key="2">
    <source>
        <dbReference type="EMBL" id="WLQ44676.1"/>
    </source>
</evidence>
<dbReference type="Gene3D" id="1.25.10.10">
    <property type="entry name" value="Leucine-rich Repeat Variant"/>
    <property type="match status" value="1"/>
</dbReference>
<feature type="region of interest" description="Disordered" evidence="1">
    <location>
        <begin position="117"/>
        <end position="143"/>
    </location>
</feature>
<accession>A0ABY9ICQ8</accession>
<sequence length="374" mass="40716">MTETDTGREAWAALSEDSRPCERLAGAWLRGLGLNRAAPAEVLISLFDVGRHPIVYFLYRDDLPAGVLDAAVIHPSRRVRAMAAESGRLSPAQWDRLLTASPDSPFRSALAELATEQTAYPESGRRTGVEPAPGSGHRPPSDPAEVASMAAAVADIGVDDHTYAVWWIAALHADAAAMRQLAMSPNLRIRRSVARAPRLPSDVVDLLAHDEDRVVRLFLTESCDDAPAELLLDVWSWWPGSLSFPGRPRNHPNFPRHNLLRFAEAPEPRMRLLALDDPGSCAALVERFSRDPDPRVRGSAAGDVRLSPDSAVRLLGDADHGVRRQARQNPALPAEDLVSLLLDDDSAEDAARNPAIPTAAMQRMIALAPRDSPR</sequence>
<dbReference type="EMBL" id="CP120992">
    <property type="protein sequence ID" value="WLQ44676.1"/>
    <property type="molecule type" value="Genomic_DNA"/>
</dbReference>
<gene>
    <name evidence="2" type="ORF">P8A22_35105</name>
</gene>
<proteinExistence type="predicted"/>
<dbReference type="InterPro" id="IPR011989">
    <property type="entry name" value="ARM-like"/>
</dbReference>
<evidence type="ECO:0000256" key="1">
    <source>
        <dbReference type="SAM" id="MobiDB-lite"/>
    </source>
</evidence>
<organism evidence="2 3">
    <name type="scientific">Streptomyces laculatispora</name>
    <dbReference type="NCBI Taxonomy" id="887464"/>
    <lineage>
        <taxon>Bacteria</taxon>
        <taxon>Bacillati</taxon>
        <taxon>Actinomycetota</taxon>
        <taxon>Actinomycetes</taxon>
        <taxon>Kitasatosporales</taxon>
        <taxon>Streptomycetaceae</taxon>
        <taxon>Streptomyces</taxon>
    </lineage>
</organism>
<dbReference type="InterPro" id="IPR016024">
    <property type="entry name" value="ARM-type_fold"/>
</dbReference>
<keyword evidence="3" id="KW-1185">Reference proteome</keyword>
<dbReference type="Proteomes" id="UP001229952">
    <property type="component" value="Chromosome"/>
</dbReference>
<dbReference type="SUPFAM" id="SSF48371">
    <property type="entry name" value="ARM repeat"/>
    <property type="match status" value="1"/>
</dbReference>
<protein>
    <recommendedName>
        <fullName evidence="4">Leucine rich repeat variant</fullName>
    </recommendedName>
</protein>
<dbReference type="RefSeq" id="WP_306091940.1">
    <property type="nucleotide sequence ID" value="NZ_CP120992.1"/>
</dbReference>
<reference evidence="2 3" key="1">
    <citation type="submission" date="2023-03" db="EMBL/GenBank/DDBJ databases">
        <title>Isolation and description of six Streptomyces strains from soil environments, able to metabolize different microbial glucans.</title>
        <authorList>
            <person name="Widen T."/>
            <person name="Larsbrink J."/>
        </authorList>
    </citation>
    <scope>NUCLEOTIDE SEQUENCE [LARGE SCALE GENOMIC DNA]</scope>
    <source>
        <strain evidence="2 3">Mut2</strain>
    </source>
</reference>